<organism evidence="1 2">
    <name type="scientific">Plakobranchus ocellatus</name>
    <dbReference type="NCBI Taxonomy" id="259542"/>
    <lineage>
        <taxon>Eukaryota</taxon>
        <taxon>Metazoa</taxon>
        <taxon>Spiralia</taxon>
        <taxon>Lophotrochozoa</taxon>
        <taxon>Mollusca</taxon>
        <taxon>Gastropoda</taxon>
        <taxon>Heterobranchia</taxon>
        <taxon>Euthyneura</taxon>
        <taxon>Panpulmonata</taxon>
        <taxon>Sacoglossa</taxon>
        <taxon>Placobranchoidea</taxon>
        <taxon>Plakobranchidae</taxon>
        <taxon>Plakobranchus</taxon>
    </lineage>
</organism>
<evidence type="ECO:0000313" key="1">
    <source>
        <dbReference type="EMBL" id="GFO32309.1"/>
    </source>
</evidence>
<comment type="caution">
    <text evidence="1">The sequence shown here is derived from an EMBL/GenBank/DDBJ whole genome shotgun (WGS) entry which is preliminary data.</text>
</comment>
<name>A0AAV4CMC6_9GAST</name>
<dbReference type="EMBL" id="BLXT01006579">
    <property type="protein sequence ID" value="GFO32309.1"/>
    <property type="molecule type" value="Genomic_DNA"/>
</dbReference>
<dbReference type="AlphaFoldDB" id="A0AAV4CMC6"/>
<sequence>MRSWVNIVTKLVSTVAEIKEFLFPVYYQFTICILLARWLSNPKCWCVLEFRETNSVQLCSKSILEWFNDFIERECICDQGKGHSGRSTVPENVVETIICVAPRSRHADVAKTHNFRNAQYARSYANA</sequence>
<dbReference type="Proteomes" id="UP000735302">
    <property type="component" value="Unassembled WGS sequence"/>
</dbReference>
<gene>
    <name evidence="1" type="ORF">PoB_005881400</name>
</gene>
<evidence type="ECO:0000313" key="2">
    <source>
        <dbReference type="Proteomes" id="UP000735302"/>
    </source>
</evidence>
<reference evidence="1 2" key="1">
    <citation type="journal article" date="2021" name="Elife">
        <title>Chloroplast acquisition without the gene transfer in kleptoplastic sea slugs, Plakobranchus ocellatus.</title>
        <authorList>
            <person name="Maeda T."/>
            <person name="Takahashi S."/>
            <person name="Yoshida T."/>
            <person name="Shimamura S."/>
            <person name="Takaki Y."/>
            <person name="Nagai Y."/>
            <person name="Toyoda A."/>
            <person name="Suzuki Y."/>
            <person name="Arimoto A."/>
            <person name="Ishii H."/>
            <person name="Satoh N."/>
            <person name="Nishiyama T."/>
            <person name="Hasebe M."/>
            <person name="Maruyama T."/>
            <person name="Minagawa J."/>
            <person name="Obokata J."/>
            <person name="Shigenobu S."/>
        </authorList>
    </citation>
    <scope>NUCLEOTIDE SEQUENCE [LARGE SCALE GENOMIC DNA]</scope>
</reference>
<accession>A0AAV4CMC6</accession>
<protein>
    <submittedName>
        <fullName evidence="1">Uncharacterized protein</fullName>
    </submittedName>
</protein>
<proteinExistence type="predicted"/>
<keyword evidence="2" id="KW-1185">Reference proteome</keyword>